<evidence type="ECO:0000313" key="1">
    <source>
        <dbReference type="EMBL" id="QBY46294.1"/>
    </source>
</evidence>
<evidence type="ECO:0000313" key="3">
    <source>
        <dbReference type="EMBL" id="WGM08670.1"/>
    </source>
</evidence>
<protein>
    <submittedName>
        <fullName evidence="2">Antitoxin</fullName>
    </submittedName>
</protein>
<evidence type="ECO:0000313" key="2">
    <source>
        <dbReference type="EMBL" id="WGM03612.1"/>
    </source>
</evidence>
<geneLocation type="plasmid" evidence="4">
    <name>parsfin6</name>
</geneLocation>
<dbReference type="EMBL" id="CP123507">
    <property type="protein sequence ID" value="WGM03612.1"/>
    <property type="molecule type" value="Genomic_DNA"/>
</dbReference>
<dbReference type="AlphaFoldDB" id="A0A4P7L7N5"/>
<geneLocation type="plasmid" evidence="3 5">
    <name>paNv_CAN6</name>
</geneLocation>
<geneLocation type="plasmid" evidence="2 6">
    <name>paPv3</name>
</geneLocation>
<dbReference type="GeneID" id="39751266"/>
<geneLocation type="plasmid" evidence="1">
    <name>pArsFIN6</name>
</geneLocation>
<dbReference type="EMBL" id="CP123529">
    <property type="protein sequence ID" value="WGM08670.1"/>
    <property type="molecule type" value="Genomic_DNA"/>
</dbReference>
<sequence length="90" mass="10062">MSITRLRQQGGAVILTIPSNLISKMNWSIGMELNITTEHESICIAPSRRIPRGRKSVSQLVSEIDTCEIEFLNKSMDELNNSPSVGKEIF</sequence>
<evidence type="ECO:0000313" key="5">
    <source>
        <dbReference type="Proteomes" id="UP001177592"/>
    </source>
</evidence>
<dbReference type="Proteomes" id="UP001177592">
    <property type="component" value="Plasmid paNv_CAN6"/>
</dbReference>
<dbReference type="KEGG" id="ans:ArsFIN_49050"/>
<organism evidence="1 4">
    <name type="scientific">Arsenophonus nasoniae</name>
    <name type="common">son-killer infecting Nasonia vitripennis</name>
    <dbReference type="NCBI Taxonomy" id="638"/>
    <lineage>
        <taxon>Bacteria</taxon>
        <taxon>Pseudomonadati</taxon>
        <taxon>Pseudomonadota</taxon>
        <taxon>Gammaproteobacteria</taxon>
        <taxon>Enterobacterales</taxon>
        <taxon>Morganellaceae</taxon>
        <taxon>Arsenophonus</taxon>
    </lineage>
</organism>
<keyword evidence="5" id="KW-1185">Reference proteome</keyword>
<name>A0A4P7L7N5_9GAMM</name>
<gene>
    <name evidence="1" type="ORF">ArsFIN_49050</name>
    <name evidence="2" type="ORF">QE210_19090</name>
    <name evidence="3" type="ORF">QE258_25185</name>
</gene>
<reference evidence="1 4" key="1">
    <citation type="submission" date="2019-03" db="EMBL/GenBank/DDBJ databases">
        <title>Long-read sequencing reveals hyperdense prophage content in a complex bacterial symbiont genome.</title>
        <authorList>
            <person name="Frost C.L."/>
            <person name="Siozios S."/>
            <person name="Nadal-Jimenez P."/>
            <person name="Brockhurst M.A."/>
            <person name="King K.C."/>
            <person name="Darby A.C."/>
            <person name="Hurst G.D.D."/>
        </authorList>
    </citation>
    <scope>NUCLEOTIDE SEQUENCE [LARGE SCALE GENOMIC DNA]</scope>
    <source>
        <strain evidence="1 4">FIN</strain>
        <plasmid evidence="4">parsfin6</plasmid>
        <plasmid evidence="1">pArsFIN6</plasmid>
    </source>
</reference>
<dbReference type="Proteomes" id="UP001177595">
    <property type="component" value="Plasmid paPv3"/>
</dbReference>
<dbReference type="RefSeq" id="WP_135678786.1">
    <property type="nucleotide sequence ID" value="NZ_CP038618.1"/>
</dbReference>
<evidence type="ECO:0000313" key="6">
    <source>
        <dbReference type="Proteomes" id="UP001177595"/>
    </source>
</evidence>
<dbReference type="Proteomes" id="UP000295134">
    <property type="component" value="Plasmid pArsFIN6"/>
</dbReference>
<proteinExistence type="predicted"/>
<dbReference type="Gene3D" id="2.10.260.10">
    <property type="match status" value="1"/>
</dbReference>
<dbReference type="EMBL" id="CP038618">
    <property type="protein sequence ID" value="QBY46294.1"/>
    <property type="molecule type" value="Genomic_DNA"/>
</dbReference>
<dbReference type="InterPro" id="IPR037914">
    <property type="entry name" value="SpoVT-AbrB_sf"/>
</dbReference>
<evidence type="ECO:0000313" key="4">
    <source>
        <dbReference type="Proteomes" id="UP000295134"/>
    </source>
</evidence>
<dbReference type="SUPFAM" id="SSF89447">
    <property type="entry name" value="AbrB/MazE/MraZ-like"/>
    <property type="match status" value="1"/>
</dbReference>
<keyword evidence="1" id="KW-0614">Plasmid</keyword>
<accession>A0A4P7L7N5</accession>
<reference evidence="2" key="2">
    <citation type="submission" date="2023-04" db="EMBL/GenBank/DDBJ databases">
        <title>Genome dynamics across the evolutionary transition to endosymbiosis.</title>
        <authorList>
            <person name="Siozios S."/>
            <person name="Nadal-Jimenez P."/>
            <person name="Azagi T."/>
            <person name="Sprong H."/>
            <person name="Frost C.L."/>
            <person name="Parratt S.R."/>
            <person name="Taylor G."/>
            <person name="Brettell L."/>
            <person name="Lew K.C."/>
            <person name="Croft L."/>
            <person name="King K.C."/>
            <person name="Brockhurst M.A."/>
            <person name="Hypsa V."/>
            <person name="Novakova E."/>
            <person name="Darby A.C."/>
            <person name="Hurst G.D.D."/>
        </authorList>
    </citation>
    <scope>NUCLEOTIDE SEQUENCE</scope>
    <source>
        <strain evidence="3">ANv_CAN</strain>
        <strain evidence="2">APv</strain>
        <plasmid evidence="3">paNv_CAN6</plasmid>
        <plasmid evidence="2">paPv3</plasmid>
    </source>
</reference>